<dbReference type="GO" id="GO:0004038">
    <property type="term" value="F:allantoinase activity"/>
    <property type="evidence" value="ECO:0007669"/>
    <property type="project" value="TreeGrafter"/>
</dbReference>
<dbReference type="InterPro" id="IPR032466">
    <property type="entry name" value="Metal_Hydrolase"/>
</dbReference>
<dbReference type="AlphaFoldDB" id="A0A381UHM0"/>
<dbReference type="InterPro" id="IPR050138">
    <property type="entry name" value="DHOase/Allantoinase_Hydrolase"/>
</dbReference>
<protein>
    <recommendedName>
        <fullName evidence="5">Dihydroorotase catalytic domain-containing protein</fullName>
    </recommendedName>
</protein>
<dbReference type="CDD" id="cd01317">
    <property type="entry name" value="DHOase_IIa"/>
    <property type="match status" value="1"/>
</dbReference>
<dbReference type="GO" id="GO:0006221">
    <property type="term" value="P:pyrimidine nucleotide biosynthetic process"/>
    <property type="evidence" value="ECO:0007669"/>
    <property type="project" value="UniProtKB-KW"/>
</dbReference>
<dbReference type="PROSITE" id="PS00482">
    <property type="entry name" value="DIHYDROOROTASE_1"/>
    <property type="match status" value="1"/>
</dbReference>
<dbReference type="GO" id="GO:0005737">
    <property type="term" value="C:cytoplasm"/>
    <property type="evidence" value="ECO:0007669"/>
    <property type="project" value="TreeGrafter"/>
</dbReference>
<dbReference type="PANTHER" id="PTHR43668:SF2">
    <property type="entry name" value="ALLANTOINASE"/>
    <property type="match status" value="1"/>
</dbReference>
<keyword evidence="3" id="KW-0378">Hydrolase</keyword>
<dbReference type="SUPFAM" id="SSF51556">
    <property type="entry name" value="Metallo-dependent hydrolases"/>
    <property type="match status" value="1"/>
</dbReference>
<keyword evidence="4" id="KW-0665">Pyrimidine biosynthesis</keyword>
<dbReference type="NCBIfam" id="TIGR00857">
    <property type="entry name" value="pyrC_multi"/>
    <property type="match status" value="1"/>
</dbReference>
<evidence type="ECO:0000256" key="2">
    <source>
        <dbReference type="ARBA" id="ARBA00022723"/>
    </source>
</evidence>
<feature type="non-terminal residue" evidence="6">
    <location>
        <position position="1"/>
    </location>
</feature>
<evidence type="ECO:0000256" key="3">
    <source>
        <dbReference type="ARBA" id="ARBA00022801"/>
    </source>
</evidence>
<dbReference type="PROSITE" id="PS00483">
    <property type="entry name" value="DIHYDROOROTASE_2"/>
    <property type="match status" value="1"/>
</dbReference>
<comment type="cofactor">
    <cofactor evidence="1">
        <name>Zn(2+)</name>
        <dbReference type="ChEBI" id="CHEBI:29105"/>
    </cofactor>
</comment>
<sequence>VVLRGGRIIDRDGERVLDVELGDDGLIAALGTGLSGDLDLDATGCVVSPGFVDLHAHLREPGQEEAETILTGALGGSLGGYTALVTMPNTDPTTDCVAVVEQVRALGRRSTCEMVPSAAMTLGRHGVDMAPMGELVDAGVGIFTDDGTGLQDPRLMRRVMEYSTGLGGRLGRPVVLAQHCEVSALSEGGYMHEGEWSSRLGIPGQPAEAEELMVMRDIALVRLTGAHLHFQHLSTASSVAMVRGAKAAGLPVTAEATTHHFTLTDAACASYDPVFKVHPPLRTDADVRAVREGLADGTIDAIATDHAPHAAHAKELPFDQAPPGMLGLETAFSLALGESGLDLPEVLALLSWKPAAIAGVADRHGAPVVPGVPANLCVVDPDETWTVSGAAMASLSSNTPYEGRSLRGRVRHTIRAGVPVVVDGEARR</sequence>
<dbReference type="InterPro" id="IPR024403">
    <property type="entry name" value="DHOase_cat"/>
</dbReference>
<dbReference type="SUPFAM" id="SSF51338">
    <property type="entry name" value="Composite domain of metallo-dependent hydrolases"/>
    <property type="match status" value="1"/>
</dbReference>
<organism evidence="6">
    <name type="scientific">marine metagenome</name>
    <dbReference type="NCBI Taxonomy" id="408172"/>
    <lineage>
        <taxon>unclassified sequences</taxon>
        <taxon>metagenomes</taxon>
        <taxon>ecological metagenomes</taxon>
    </lineage>
</organism>
<dbReference type="EMBL" id="UINC01006457">
    <property type="protein sequence ID" value="SVA27650.1"/>
    <property type="molecule type" value="Genomic_DNA"/>
</dbReference>
<evidence type="ECO:0000256" key="4">
    <source>
        <dbReference type="ARBA" id="ARBA00022975"/>
    </source>
</evidence>
<dbReference type="GO" id="GO:0046872">
    <property type="term" value="F:metal ion binding"/>
    <property type="evidence" value="ECO:0007669"/>
    <property type="project" value="UniProtKB-KW"/>
</dbReference>
<dbReference type="Gene3D" id="3.20.20.140">
    <property type="entry name" value="Metal-dependent hydrolases"/>
    <property type="match status" value="1"/>
</dbReference>
<dbReference type="GO" id="GO:0006145">
    <property type="term" value="P:purine nucleobase catabolic process"/>
    <property type="evidence" value="ECO:0007669"/>
    <property type="project" value="TreeGrafter"/>
</dbReference>
<keyword evidence="2" id="KW-0479">Metal-binding</keyword>
<dbReference type="InterPro" id="IPR011059">
    <property type="entry name" value="Metal-dep_hydrolase_composite"/>
</dbReference>
<dbReference type="GO" id="GO:0004151">
    <property type="term" value="F:dihydroorotase activity"/>
    <property type="evidence" value="ECO:0007669"/>
    <property type="project" value="InterPro"/>
</dbReference>
<dbReference type="InterPro" id="IPR004722">
    <property type="entry name" value="DHOase"/>
</dbReference>
<dbReference type="Pfam" id="PF12890">
    <property type="entry name" value="DHOase"/>
    <property type="match status" value="1"/>
</dbReference>
<evidence type="ECO:0000256" key="1">
    <source>
        <dbReference type="ARBA" id="ARBA00001947"/>
    </source>
</evidence>
<proteinExistence type="predicted"/>
<dbReference type="InterPro" id="IPR002195">
    <property type="entry name" value="Dihydroorotase_CS"/>
</dbReference>
<dbReference type="PANTHER" id="PTHR43668">
    <property type="entry name" value="ALLANTOINASE"/>
    <property type="match status" value="1"/>
</dbReference>
<evidence type="ECO:0000259" key="5">
    <source>
        <dbReference type="Pfam" id="PF12890"/>
    </source>
</evidence>
<gene>
    <name evidence="6" type="ORF">METZ01_LOCUS80504</name>
</gene>
<reference evidence="6" key="1">
    <citation type="submission" date="2018-05" db="EMBL/GenBank/DDBJ databases">
        <authorList>
            <person name="Lanie J.A."/>
            <person name="Ng W.-L."/>
            <person name="Kazmierczak K.M."/>
            <person name="Andrzejewski T.M."/>
            <person name="Davidsen T.M."/>
            <person name="Wayne K.J."/>
            <person name="Tettelin H."/>
            <person name="Glass J.I."/>
            <person name="Rusch D."/>
            <person name="Podicherti R."/>
            <person name="Tsui H.-C.T."/>
            <person name="Winkler M.E."/>
        </authorList>
    </citation>
    <scope>NUCLEOTIDE SEQUENCE</scope>
</reference>
<accession>A0A381UHM0</accession>
<name>A0A381UHM0_9ZZZZ</name>
<feature type="domain" description="Dihydroorotase catalytic" evidence="5">
    <location>
        <begin position="46"/>
        <end position="236"/>
    </location>
</feature>
<evidence type="ECO:0000313" key="6">
    <source>
        <dbReference type="EMBL" id="SVA27650.1"/>
    </source>
</evidence>